<reference evidence="1 2" key="1">
    <citation type="submission" date="2023-02" db="EMBL/GenBank/DDBJ databases">
        <authorList>
            <person name="Mo P."/>
        </authorList>
    </citation>
    <scope>NUCLEOTIDE SEQUENCE [LARGE SCALE GENOMIC DNA]</scope>
    <source>
        <strain evidence="1 2">HUAS 3</strain>
    </source>
</reference>
<dbReference type="EMBL" id="CP118615">
    <property type="protein sequence ID" value="WDZ82138.1"/>
    <property type="molecule type" value="Genomic_DNA"/>
</dbReference>
<dbReference type="Gene3D" id="2.40.400.10">
    <property type="entry name" value="Acetoacetate decarboxylase-like"/>
    <property type="match status" value="1"/>
</dbReference>
<protein>
    <recommendedName>
        <fullName evidence="3">Acetoacetate decarboxylase (ADC)</fullName>
    </recommendedName>
</protein>
<dbReference type="Proteomes" id="UP001219605">
    <property type="component" value="Chromosome"/>
</dbReference>
<proteinExistence type="predicted"/>
<evidence type="ECO:0000313" key="2">
    <source>
        <dbReference type="Proteomes" id="UP001219605"/>
    </source>
</evidence>
<dbReference type="RefSeq" id="WP_275028307.1">
    <property type="nucleotide sequence ID" value="NZ_CP118615.1"/>
</dbReference>
<evidence type="ECO:0008006" key="3">
    <source>
        <dbReference type="Google" id="ProtNLM"/>
    </source>
</evidence>
<accession>A0ABY7ZH02</accession>
<dbReference type="SUPFAM" id="SSF160104">
    <property type="entry name" value="Acetoacetate decarboxylase-like"/>
    <property type="match status" value="1"/>
</dbReference>
<dbReference type="InterPro" id="IPR023375">
    <property type="entry name" value="ADC_dom_sf"/>
</dbReference>
<sequence>MPDHAAAQLVVQSRMLQLGWLPADPAAVAAALPAGLHAAPGHPVVLTQYVVDDDAQTSGFEAYSVTGLGVALAGPDGHPADRDRPAHDTADEPARWWAWQLTSSPRVRDHTAASGVPARPGHTRLTVTGGTLLAVTEADGAPLIRLRVRVGDPGHTVLRGRERQVALRDGRAHDVRHPYVVEPVSPFEVESVEFLRPEHPVWALRPANPLTILHGFYSPRASFAHLGG</sequence>
<evidence type="ECO:0000313" key="1">
    <source>
        <dbReference type="EMBL" id="WDZ82138.1"/>
    </source>
</evidence>
<gene>
    <name evidence="1" type="ORF">PVK37_16650</name>
</gene>
<name>A0ABY7ZH02_9ACTN</name>
<keyword evidence="2" id="KW-1185">Reference proteome</keyword>
<organism evidence="1 2">
    <name type="scientific">Micromonospora cathayae</name>
    <dbReference type="NCBI Taxonomy" id="3028804"/>
    <lineage>
        <taxon>Bacteria</taxon>
        <taxon>Bacillati</taxon>
        <taxon>Actinomycetota</taxon>
        <taxon>Actinomycetes</taxon>
        <taxon>Micromonosporales</taxon>
        <taxon>Micromonosporaceae</taxon>
        <taxon>Micromonospora</taxon>
    </lineage>
</organism>